<dbReference type="AlphaFoldDB" id="A0A8X6PFX4"/>
<proteinExistence type="predicted"/>
<protein>
    <submittedName>
        <fullName evidence="1">Uncharacterized protein</fullName>
    </submittedName>
</protein>
<name>A0A8X6PFX4_NEPPI</name>
<gene>
    <name evidence="1" type="ORF">NPIL_677611</name>
</gene>
<keyword evidence="2" id="KW-1185">Reference proteome</keyword>
<evidence type="ECO:0000313" key="2">
    <source>
        <dbReference type="Proteomes" id="UP000887013"/>
    </source>
</evidence>
<reference evidence="1" key="1">
    <citation type="submission" date="2020-08" db="EMBL/GenBank/DDBJ databases">
        <title>Multicomponent nature underlies the extraordinary mechanical properties of spider dragline silk.</title>
        <authorList>
            <person name="Kono N."/>
            <person name="Nakamura H."/>
            <person name="Mori M."/>
            <person name="Yoshida Y."/>
            <person name="Ohtoshi R."/>
            <person name="Malay A.D."/>
            <person name="Moran D.A.P."/>
            <person name="Tomita M."/>
            <person name="Numata K."/>
            <person name="Arakawa K."/>
        </authorList>
    </citation>
    <scope>NUCLEOTIDE SEQUENCE</scope>
</reference>
<comment type="caution">
    <text evidence="1">The sequence shown here is derived from an EMBL/GenBank/DDBJ whole genome shotgun (WGS) entry which is preliminary data.</text>
</comment>
<organism evidence="1 2">
    <name type="scientific">Nephila pilipes</name>
    <name type="common">Giant wood spider</name>
    <name type="synonym">Nephila maculata</name>
    <dbReference type="NCBI Taxonomy" id="299642"/>
    <lineage>
        <taxon>Eukaryota</taxon>
        <taxon>Metazoa</taxon>
        <taxon>Ecdysozoa</taxon>
        <taxon>Arthropoda</taxon>
        <taxon>Chelicerata</taxon>
        <taxon>Arachnida</taxon>
        <taxon>Araneae</taxon>
        <taxon>Araneomorphae</taxon>
        <taxon>Entelegynae</taxon>
        <taxon>Araneoidea</taxon>
        <taxon>Nephilidae</taxon>
        <taxon>Nephila</taxon>
    </lineage>
</organism>
<dbReference type="EMBL" id="BMAW01116069">
    <property type="protein sequence ID" value="GFT68979.1"/>
    <property type="molecule type" value="Genomic_DNA"/>
</dbReference>
<evidence type="ECO:0000313" key="1">
    <source>
        <dbReference type="EMBL" id="GFT68979.1"/>
    </source>
</evidence>
<dbReference type="Proteomes" id="UP000887013">
    <property type="component" value="Unassembled WGS sequence"/>
</dbReference>
<accession>A0A8X6PFX4</accession>
<sequence length="75" mass="8424">MEQNHIVRRMFSRMLNEHFSDRVIGLDSIALPVGINGPIFTRSEPLITIYGVIGTKCADKSCRLQISKPPLQLLS</sequence>